<protein>
    <submittedName>
        <fullName evidence="1">Uncharacterized protein</fullName>
    </submittedName>
</protein>
<organism evidence="1">
    <name type="scientific">Myoviridae sp. ctYA416</name>
    <dbReference type="NCBI Taxonomy" id="2825125"/>
    <lineage>
        <taxon>Viruses</taxon>
        <taxon>Duplodnaviria</taxon>
        <taxon>Heunggongvirae</taxon>
        <taxon>Uroviricota</taxon>
        <taxon>Caudoviricetes</taxon>
    </lineage>
</organism>
<sequence>MSLTSLKFEYYVDLKYKQKDGKIVDIDQSNVKSIKIHKSYDTYNMPIVTVNLTTDKRLVNEMILNMKETSFIMKMYKFQVDTKEDANIVKELYFEEEFTYITQQDIAKGNKVEYMEEKLDGDTKEDKYMNIHLGFISKSLMESNLKPNNSTIYNSNMQDIITSLLNINVPLLIEPFDKTENIDQLIIPPKESIAKTLDYLNTVRVFYNTGYRFFMDFENIFLVSKAGKATPRSNDKYETVMIDIKELSEQGSLAEGLEADDEAKRYIITIPDTGVNYIKDNITDKELDGFTAIIDPSKSIQQEYLNKSKGFGGIMGTYKNIMNLIDGVKSAAGQVRQTIKNIHQVTDEIKGTFYEIKNQAMAIKDVVQNTADVAKDFLKSIPQEIQGEFEILGEAGEILTGPKNLKKTILAVVESATGMSELEHGKILGSEDAFKVFKDVYKKQIYHLEDFQSLVGAVPPGCFGPNVSAMIKKSKEIPEKQKEVKDKHQETMVEFNKSYGKYKELNTALVNDIKSIPDHLQVVIKKDLQGKASEIRHIDFTELKKGYEDLVKNLGFVKAKSVQAAKDTKTMETAIKTNEVSGSNIINITGKASDIPRDFSKQLLEGANTYVKSLNASIDSYKKNFANTKTKWKATQSELKTSLSTLWQNGASTLEQIGDLSKVGKNGESMVDVALDIFGVAEDLGKRKLIRIPNDNMGLISSIKHALELKATNITLSKDRLDNGIFNINMRYTINNNKEGHTEATGDFLLMSKTETYTNGGERMIPTTMLSFARLPKKK</sequence>
<evidence type="ECO:0000313" key="1">
    <source>
        <dbReference type="EMBL" id="DAF97840.1"/>
    </source>
</evidence>
<reference evidence="1" key="1">
    <citation type="journal article" date="2021" name="Proc. Natl. Acad. Sci. U.S.A.">
        <title>A Catalog of Tens of Thousands of Viruses from Human Metagenomes Reveals Hidden Associations with Chronic Diseases.</title>
        <authorList>
            <person name="Tisza M.J."/>
            <person name="Buck C.B."/>
        </authorList>
    </citation>
    <scope>NUCLEOTIDE SEQUENCE</scope>
    <source>
        <strain evidence="1">CtYA416</strain>
    </source>
</reference>
<proteinExistence type="predicted"/>
<accession>A0A8S5UTL9</accession>
<name>A0A8S5UTL9_9CAUD</name>
<dbReference type="EMBL" id="BK016136">
    <property type="protein sequence ID" value="DAF97840.1"/>
    <property type="molecule type" value="Genomic_DNA"/>
</dbReference>